<proteinExistence type="inferred from homology"/>
<evidence type="ECO:0000256" key="1">
    <source>
        <dbReference type="ARBA" id="ARBA00001933"/>
    </source>
</evidence>
<dbReference type="GO" id="GO:0016829">
    <property type="term" value="F:lyase activity"/>
    <property type="evidence" value="ECO:0007669"/>
    <property type="project" value="InterPro"/>
</dbReference>
<dbReference type="Proteomes" id="UP001197875">
    <property type="component" value="Unassembled WGS sequence"/>
</dbReference>
<comment type="cofactor">
    <cofactor evidence="1">
        <name>pyridoxal 5'-phosphate</name>
        <dbReference type="ChEBI" id="CHEBI:597326"/>
    </cofactor>
</comment>
<feature type="domain" description="Aromatic amino acid beta-eliminating lyase/threonine aldolase" evidence="4">
    <location>
        <begin position="23"/>
        <end position="294"/>
    </location>
</feature>
<comment type="similarity">
    <text evidence="2">Belongs to the threonine aldolase family.</text>
</comment>
<dbReference type="PANTHER" id="PTHR48097:SF5">
    <property type="entry name" value="LOW SPECIFICITY L-THREONINE ALDOLASE"/>
    <property type="match status" value="1"/>
</dbReference>
<keyword evidence="3" id="KW-0663">Pyridoxal phosphate</keyword>
<reference evidence="5 6" key="1">
    <citation type="submission" date="2021-10" db="EMBL/GenBank/DDBJ databases">
        <title>Anaerobic single-cell dispensing facilitates the cultivation of human gut bacteria.</title>
        <authorList>
            <person name="Afrizal A."/>
        </authorList>
    </citation>
    <scope>NUCLEOTIDE SEQUENCE [LARGE SCALE GENOMIC DNA]</scope>
    <source>
        <strain evidence="5 6">CLA-AA-H277</strain>
    </source>
</reference>
<dbReference type="InterPro" id="IPR015422">
    <property type="entry name" value="PyrdxlP-dep_Trfase_small"/>
</dbReference>
<gene>
    <name evidence="5" type="ORF">LKD71_04270</name>
</gene>
<dbReference type="EMBL" id="JAJEPR010000005">
    <property type="protein sequence ID" value="MCC2189043.1"/>
    <property type="molecule type" value="Genomic_DNA"/>
</dbReference>
<sequence>MIFFNCDYNEGAHERIIKRLVETNLEQTTGYGEDDYCRQAAEMILEKCELPEGQVHFLVGGTQTNLTVIAAGLKPWQGVISADTGHINCHETGAIEATGHKVLALPGRNGKLKGDQIREVVKAHREDGSHEHMVQPGMVYISNPTEIGTIYHQKSLEDLYNACQECGLYLYIDGARMGYGLMARDNDLTLPFIARHCDAFTLGGTKQGALFGEAVIITNPALGKDFRYLIKQRGGMLAKGRLLGIQFQELMKDDLYFELSAHANAMAMKIRSTLVDLGIPMPIGSTTNQQFAVFTDSELGRLAGKYSFSYWERVDASHSMVRICTSWATREEDVDALIKDIRREK</sequence>
<dbReference type="Gene3D" id="3.90.1150.10">
    <property type="entry name" value="Aspartate Aminotransferase, domain 1"/>
    <property type="match status" value="1"/>
</dbReference>
<dbReference type="PANTHER" id="PTHR48097">
    <property type="entry name" value="L-THREONINE ALDOLASE-RELATED"/>
    <property type="match status" value="1"/>
</dbReference>
<name>A0AAE3J5A4_9FIRM</name>
<evidence type="ECO:0000256" key="2">
    <source>
        <dbReference type="ARBA" id="ARBA00006966"/>
    </source>
</evidence>
<comment type="caution">
    <text evidence="5">The sequence shown here is derived from an EMBL/GenBank/DDBJ whole genome shotgun (WGS) entry which is preliminary data.</text>
</comment>
<dbReference type="InterPro" id="IPR001597">
    <property type="entry name" value="ArAA_b-elim_lyase/Thr_aldolase"/>
</dbReference>
<dbReference type="InterPro" id="IPR015421">
    <property type="entry name" value="PyrdxlP-dep_Trfase_major"/>
</dbReference>
<evidence type="ECO:0000313" key="6">
    <source>
        <dbReference type="Proteomes" id="UP001197875"/>
    </source>
</evidence>
<dbReference type="Pfam" id="PF01212">
    <property type="entry name" value="Beta_elim_lyase"/>
    <property type="match status" value="1"/>
</dbReference>
<dbReference type="SUPFAM" id="SSF53383">
    <property type="entry name" value="PLP-dependent transferases"/>
    <property type="match status" value="1"/>
</dbReference>
<dbReference type="GO" id="GO:0006520">
    <property type="term" value="P:amino acid metabolic process"/>
    <property type="evidence" value="ECO:0007669"/>
    <property type="project" value="InterPro"/>
</dbReference>
<dbReference type="RefSeq" id="WP_227614486.1">
    <property type="nucleotide sequence ID" value="NZ_JAJEPR010000005.1"/>
</dbReference>
<dbReference type="AlphaFoldDB" id="A0AAE3J5A4"/>
<evidence type="ECO:0000313" key="5">
    <source>
        <dbReference type="EMBL" id="MCC2189043.1"/>
    </source>
</evidence>
<evidence type="ECO:0000256" key="3">
    <source>
        <dbReference type="ARBA" id="ARBA00022898"/>
    </source>
</evidence>
<dbReference type="Gene3D" id="3.40.640.10">
    <property type="entry name" value="Type I PLP-dependent aspartate aminotransferase-like (Major domain)"/>
    <property type="match status" value="1"/>
</dbReference>
<protein>
    <submittedName>
        <fullName evidence="5">Low specificity L-threonine aldolase</fullName>
    </submittedName>
</protein>
<keyword evidence="6" id="KW-1185">Reference proteome</keyword>
<accession>A0AAE3J5A4</accession>
<evidence type="ECO:0000259" key="4">
    <source>
        <dbReference type="Pfam" id="PF01212"/>
    </source>
</evidence>
<dbReference type="InterPro" id="IPR015424">
    <property type="entry name" value="PyrdxlP-dep_Trfase"/>
</dbReference>
<organism evidence="5 6">
    <name type="scientific">Fusicatenibacter faecihominis</name>
    <dbReference type="NCBI Taxonomy" id="2881276"/>
    <lineage>
        <taxon>Bacteria</taxon>
        <taxon>Bacillati</taxon>
        <taxon>Bacillota</taxon>
        <taxon>Clostridia</taxon>
        <taxon>Lachnospirales</taxon>
        <taxon>Lachnospiraceae</taxon>
        <taxon>Fusicatenibacter</taxon>
    </lineage>
</organism>